<keyword evidence="2" id="KW-1185">Reference proteome</keyword>
<dbReference type="Gramene" id="EFJ13386">
    <property type="protein sequence ID" value="EFJ13386"/>
    <property type="gene ID" value="SELMODRAFT_122499"/>
</dbReference>
<proteinExistence type="predicted"/>
<name>D8SQF0_SELML</name>
<dbReference type="HOGENOM" id="CLU_045411_0_0_1"/>
<dbReference type="InterPro" id="IPR027443">
    <property type="entry name" value="IPNS-like_sf"/>
</dbReference>
<organism evidence="2">
    <name type="scientific">Selaginella moellendorffii</name>
    <name type="common">Spikemoss</name>
    <dbReference type="NCBI Taxonomy" id="88036"/>
    <lineage>
        <taxon>Eukaryota</taxon>
        <taxon>Viridiplantae</taxon>
        <taxon>Streptophyta</taxon>
        <taxon>Embryophyta</taxon>
        <taxon>Tracheophyta</taxon>
        <taxon>Lycopodiopsida</taxon>
        <taxon>Selaginellales</taxon>
        <taxon>Selaginellaceae</taxon>
        <taxon>Selaginella</taxon>
    </lineage>
</organism>
<evidence type="ECO:0000313" key="1">
    <source>
        <dbReference type="EMBL" id="EFJ13386.1"/>
    </source>
</evidence>
<dbReference type="PANTHER" id="PTHR48420:SF1">
    <property type="entry name" value="NON-HAEM DIOXYGENASE N-TERMINAL DOMAIN-CONTAINING PROTEIN"/>
    <property type="match status" value="1"/>
</dbReference>
<feature type="non-terminal residue" evidence="1">
    <location>
        <position position="1"/>
    </location>
</feature>
<dbReference type="EMBL" id="GL377633">
    <property type="protein sequence ID" value="EFJ13386.1"/>
    <property type="molecule type" value="Genomic_DNA"/>
</dbReference>
<dbReference type="InParanoid" id="D8SQF0"/>
<gene>
    <name evidence="1" type="ORF">SELMODRAFT_122499</name>
</gene>
<sequence>VNFSEELEAGFGAQGLGIIAVSNVPGFTEMRSNLLNLAQSLSSLPENVLKELEDPASRFSFGWSHGKEFLESGQPDELKASFYANPIVDRPTDDPALIERYPSYCRANLWPGKELPDLESSFKKLGSLIVKVGLQLAAHCDKHVSRKGGDARLTDMLKNSLCHKGRLLHYYPRFRCSSCCKFLKASCSKCSGTKSSSWCGWHVDHGSLTGTFSRLTCAMYTREGREIDCPDSEAGLYVRTRSGAIVKATFGKDDIAYQVGEATELMSNGAFHATPHCVRVRTAQDDPLVERNTFAVFMQPHW</sequence>
<accession>D8SQF0</accession>
<dbReference type="eggNOG" id="ENOG502QRGK">
    <property type="taxonomic scope" value="Eukaryota"/>
</dbReference>
<dbReference type="KEGG" id="smo:SELMODRAFT_122499"/>
<reference evidence="1 2" key="1">
    <citation type="journal article" date="2011" name="Science">
        <title>The Selaginella genome identifies genetic changes associated with the evolution of vascular plants.</title>
        <authorList>
            <person name="Banks J.A."/>
            <person name="Nishiyama T."/>
            <person name="Hasebe M."/>
            <person name="Bowman J.L."/>
            <person name="Gribskov M."/>
            <person name="dePamphilis C."/>
            <person name="Albert V.A."/>
            <person name="Aono N."/>
            <person name="Aoyama T."/>
            <person name="Ambrose B.A."/>
            <person name="Ashton N.W."/>
            <person name="Axtell M.J."/>
            <person name="Barker E."/>
            <person name="Barker M.S."/>
            <person name="Bennetzen J.L."/>
            <person name="Bonawitz N.D."/>
            <person name="Chapple C."/>
            <person name="Cheng C."/>
            <person name="Correa L.G."/>
            <person name="Dacre M."/>
            <person name="DeBarry J."/>
            <person name="Dreyer I."/>
            <person name="Elias M."/>
            <person name="Engstrom E.M."/>
            <person name="Estelle M."/>
            <person name="Feng L."/>
            <person name="Finet C."/>
            <person name="Floyd S.K."/>
            <person name="Frommer W.B."/>
            <person name="Fujita T."/>
            <person name="Gramzow L."/>
            <person name="Gutensohn M."/>
            <person name="Harholt J."/>
            <person name="Hattori M."/>
            <person name="Heyl A."/>
            <person name="Hirai T."/>
            <person name="Hiwatashi Y."/>
            <person name="Ishikawa M."/>
            <person name="Iwata M."/>
            <person name="Karol K.G."/>
            <person name="Koehler B."/>
            <person name="Kolukisaoglu U."/>
            <person name="Kubo M."/>
            <person name="Kurata T."/>
            <person name="Lalonde S."/>
            <person name="Li K."/>
            <person name="Li Y."/>
            <person name="Litt A."/>
            <person name="Lyons E."/>
            <person name="Manning G."/>
            <person name="Maruyama T."/>
            <person name="Michael T.P."/>
            <person name="Mikami K."/>
            <person name="Miyazaki S."/>
            <person name="Morinaga S."/>
            <person name="Murata T."/>
            <person name="Mueller-Roeber B."/>
            <person name="Nelson D.R."/>
            <person name="Obara M."/>
            <person name="Oguri Y."/>
            <person name="Olmstead R.G."/>
            <person name="Onodera N."/>
            <person name="Petersen B.L."/>
            <person name="Pils B."/>
            <person name="Prigge M."/>
            <person name="Rensing S.A."/>
            <person name="Riano-Pachon D.M."/>
            <person name="Roberts A.W."/>
            <person name="Sato Y."/>
            <person name="Scheller H.V."/>
            <person name="Schulz B."/>
            <person name="Schulz C."/>
            <person name="Shakirov E.V."/>
            <person name="Shibagaki N."/>
            <person name="Shinohara N."/>
            <person name="Shippen D.E."/>
            <person name="Soerensen I."/>
            <person name="Sotooka R."/>
            <person name="Sugimoto N."/>
            <person name="Sugita M."/>
            <person name="Sumikawa N."/>
            <person name="Tanurdzic M."/>
            <person name="Theissen G."/>
            <person name="Ulvskov P."/>
            <person name="Wakazuki S."/>
            <person name="Weng J.K."/>
            <person name="Willats W.W."/>
            <person name="Wipf D."/>
            <person name="Wolf P.G."/>
            <person name="Yang L."/>
            <person name="Zimmer A.D."/>
            <person name="Zhu Q."/>
            <person name="Mitros T."/>
            <person name="Hellsten U."/>
            <person name="Loque D."/>
            <person name="Otillar R."/>
            <person name="Salamov A."/>
            <person name="Schmutz J."/>
            <person name="Shapiro H."/>
            <person name="Lindquist E."/>
            <person name="Lucas S."/>
            <person name="Rokhsar D."/>
            <person name="Grigoriev I.V."/>
        </authorList>
    </citation>
    <scope>NUCLEOTIDE SEQUENCE [LARGE SCALE GENOMIC DNA]</scope>
</reference>
<dbReference type="OMA" id="LYIHSRT"/>
<evidence type="ECO:0000313" key="2">
    <source>
        <dbReference type="Proteomes" id="UP000001514"/>
    </source>
</evidence>
<dbReference type="Gene3D" id="2.60.120.330">
    <property type="entry name" value="B-lactam Antibiotic, Isopenicillin N Synthase, Chain"/>
    <property type="match status" value="1"/>
</dbReference>
<dbReference type="FunCoup" id="D8SQF0">
    <property type="interactions" value="261"/>
</dbReference>
<dbReference type="SUPFAM" id="SSF51197">
    <property type="entry name" value="Clavaminate synthase-like"/>
    <property type="match status" value="1"/>
</dbReference>
<dbReference type="Proteomes" id="UP000001514">
    <property type="component" value="Unassembled WGS sequence"/>
</dbReference>
<protein>
    <recommendedName>
        <fullName evidence="3">Non-haem dioxygenase N-terminal domain-containing protein</fullName>
    </recommendedName>
</protein>
<dbReference type="PANTHER" id="PTHR48420">
    <property type="entry name" value="NON-HAEM DIOXYGENASE N-TERMINAL DOMAIN-CONTAINING PROTEIN"/>
    <property type="match status" value="1"/>
</dbReference>
<dbReference type="AlphaFoldDB" id="D8SQF0"/>
<evidence type="ECO:0008006" key="3">
    <source>
        <dbReference type="Google" id="ProtNLM"/>
    </source>
</evidence>